<dbReference type="STRING" id="50718.SU60_01685"/>
<proteinExistence type="predicted"/>
<keyword evidence="2" id="KW-1185">Reference proteome</keyword>
<sequence length="180" mass="20555">MTPLNELIQEMGFTDIPFIKEHAVANQRWLQQQAPLFERVCEHKPSTAPTLHLLGLLTKSHIEASALYEQQAHSTQQMQQVLTDTLGDEHASKFTNPVTEDLILITHLWLYTQGYLNMDFSLAHDHAQQTQQSLQHELVIKRVDIDAFRTELMQSFYLGKEANSTSSDGILGWVKRILSS</sequence>
<evidence type="ECO:0000313" key="2">
    <source>
        <dbReference type="Proteomes" id="UP000031977"/>
    </source>
</evidence>
<dbReference type="RefSeq" id="WP_041154020.1">
    <property type="nucleotide sequence ID" value="NZ_CBCRVP010000011.1"/>
</dbReference>
<dbReference type="Proteomes" id="UP000031977">
    <property type="component" value="Unassembled WGS sequence"/>
</dbReference>
<reference evidence="1 2" key="1">
    <citation type="submission" date="2015-01" db="EMBL/GenBank/DDBJ databases">
        <title>Draft genome of Vibrio mytili type strain CAIM 528.</title>
        <authorList>
            <person name="Gonzalez-Castillo A."/>
            <person name="Gomez-Gil B."/>
            <person name="Enciso-Ibarra J."/>
        </authorList>
    </citation>
    <scope>NUCLEOTIDE SEQUENCE [LARGE SCALE GENOMIC DNA]</scope>
    <source>
        <strain evidence="1 2">CAIM 528</strain>
    </source>
</reference>
<name>A0A0C3HW65_9VIBR</name>
<gene>
    <name evidence="1" type="ORF">SU60_01685</name>
</gene>
<protein>
    <submittedName>
        <fullName evidence="1">Uncharacterized protein</fullName>
    </submittedName>
</protein>
<dbReference type="EMBL" id="JXOK01000004">
    <property type="protein sequence ID" value="KIN12511.1"/>
    <property type="molecule type" value="Genomic_DNA"/>
</dbReference>
<evidence type="ECO:0000313" key="1">
    <source>
        <dbReference type="EMBL" id="KIN12511.1"/>
    </source>
</evidence>
<dbReference type="OrthoDB" id="5824383at2"/>
<organism evidence="1 2">
    <name type="scientific">Vibrio mytili</name>
    <dbReference type="NCBI Taxonomy" id="50718"/>
    <lineage>
        <taxon>Bacteria</taxon>
        <taxon>Pseudomonadati</taxon>
        <taxon>Pseudomonadota</taxon>
        <taxon>Gammaproteobacteria</taxon>
        <taxon>Vibrionales</taxon>
        <taxon>Vibrionaceae</taxon>
        <taxon>Vibrio</taxon>
    </lineage>
</organism>
<accession>A0A0C3HW65</accession>
<dbReference type="AlphaFoldDB" id="A0A0C3HW65"/>
<comment type="caution">
    <text evidence="1">The sequence shown here is derived from an EMBL/GenBank/DDBJ whole genome shotgun (WGS) entry which is preliminary data.</text>
</comment>